<dbReference type="AlphaFoldDB" id="A0A452TSR5"/>
<feature type="region of interest" description="Disordered" evidence="1">
    <location>
        <begin position="1"/>
        <end position="28"/>
    </location>
</feature>
<evidence type="ECO:0000256" key="1">
    <source>
        <dbReference type="SAM" id="MobiDB-lite"/>
    </source>
</evidence>
<proteinExistence type="predicted"/>
<sequence length="61" mass="6676">MPKKAGATNKGKSQSKEPERPLPLLGPVPVDPKVCVTIAIHAKPGSKQNSHQHGWNRRRLC</sequence>
<accession>A0A452TSR5</accession>
<dbReference type="GeneTree" id="ENSGT00940000170703"/>
<dbReference type="Ensembl" id="ENSUMAT00000013471.1">
    <property type="protein sequence ID" value="ENSUMAP00000011314.1"/>
    <property type="gene ID" value="ENSUMAG00000008501.1"/>
</dbReference>
<name>A0A452TSR5_URSMA</name>
<evidence type="ECO:0000313" key="2">
    <source>
        <dbReference type="Ensembl" id="ENSUMAP00000011314"/>
    </source>
</evidence>
<dbReference type="OMA" id="NSHQHGW"/>
<reference evidence="2" key="1">
    <citation type="submission" date="2019-03" db="UniProtKB">
        <authorList>
            <consortium name="Ensembl"/>
        </authorList>
    </citation>
    <scope>IDENTIFICATION</scope>
</reference>
<protein>
    <submittedName>
        <fullName evidence="2">Uncharacterized protein</fullName>
    </submittedName>
</protein>
<organism evidence="2">
    <name type="scientific">Ursus maritimus</name>
    <name type="common">Polar bear</name>
    <name type="synonym">Thalarctos maritimus</name>
    <dbReference type="NCBI Taxonomy" id="29073"/>
    <lineage>
        <taxon>Eukaryota</taxon>
        <taxon>Metazoa</taxon>
        <taxon>Chordata</taxon>
        <taxon>Craniata</taxon>
        <taxon>Vertebrata</taxon>
        <taxon>Euteleostomi</taxon>
        <taxon>Mammalia</taxon>
        <taxon>Eutheria</taxon>
        <taxon>Laurasiatheria</taxon>
        <taxon>Carnivora</taxon>
        <taxon>Caniformia</taxon>
        <taxon>Ursidae</taxon>
        <taxon>Ursus</taxon>
    </lineage>
</organism>